<keyword evidence="3 6" id="KW-0687">Ribonucleoprotein</keyword>
<feature type="domain" description="S5 DRBM" evidence="8">
    <location>
        <begin position="22"/>
        <end position="85"/>
    </location>
</feature>
<dbReference type="InterPro" id="IPR013810">
    <property type="entry name" value="Ribosomal_uS5_N"/>
</dbReference>
<dbReference type="Pfam" id="PF00333">
    <property type="entry name" value="Ribosomal_S5"/>
    <property type="match status" value="1"/>
</dbReference>
<evidence type="ECO:0000256" key="4">
    <source>
        <dbReference type="ARBA" id="ARBA00035255"/>
    </source>
</evidence>
<dbReference type="PANTHER" id="PTHR48277">
    <property type="entry name" value="MITOCHONDRIAL RIBOSOMAL PROTEIN S5"/>
    <property type="match status" value="1"/>
</dbReference>
<dbReference type="Gene3D" id="3.30.230.10">
    <property type="match status" value="1"/>
</dbReference>
<dbReference type="SUPFAM" id="SSF54211">
    <property type="entry name" value="Ribosomal protein S5 domain 2-like"/>
    <property type="match status" value="1"/>
</dbReference>
<dbReference type="InterPro" id="IPR020568">
    <property type="entry name" value="Ribosomal_Su5_D2-typ_SF"/>
</dbReference>
<evidence type="ECO:0000256" key="7">
    <source>
        <dbReference type="RuleBase" id="RU003823"/>
    </source>
</evidence>
<dbReference type="GO" id="GO:0003723">
    <property type="term" value="F:RNA binding"/>
    <property type="evidence" value="ECO:0007669"/>
    <property type="project" value="InterPro"/>
</dbReference>
<proteinExistence type="inferred from homology"/>
<evidence type="ECO:0000313" key="9">
    <source>
        <dbReference type="EMBL" id="PIS21275.1"/>
    </source>
</evidence>
<dbReference type="InterPro" id="IPR005324">
    <property type="entry name" value="Ribosomal_uS5_C"/>
</dbReference>
<dbReference type="InterPro" id="IPR000851">
    <property type="entry name" value="Ribosomal_uS5"/>
</dbReference>
<dbReference type="EMBL" id="PEYV01000059">
    <property type="protein sequence ID" value="PIS21275.1"/>
    <property type="molecule type" value="Genomic_DNA"/>
</dbReference>
<dbReference type="PROSITE" id="PS50881">
    <property type="entry name" value="S5_DSRBD"/>
    <property type="match status" value="1"/>
</dbReference>
<dbReference type="Gene3D" id="3.30.160.20">
    <property type="match status" value="1"/>
</dbReference>
<evidence type="ECO:0000259" key="8">
    <source>
        <dbReference type="PROSITE" id="PS50881"/>
    </source>
</evidence>
<protein>
    <recommendedName>
        <fullName evidence="4">Small ribosomal subunit protein uS5</fullName>
    </recommendedName>
    <alternativeName>
        <fullName evidence="5">30S ribosomal protein S5</fullName>
    </alternativeName>
</protein>
<evidence type="ECO:0000256" key="5">
    <source>
        <dbReference type="ARBA" id="ARBA00035519"/>
    </source>
</evidence>
<evidence type="ECO:0000256" key="6">
    <source>
        <dbReference type="PROSITE-ProRule" id="PRU00268"/>
    </source>
</evidence>
<accession>A0A2H0X8V8</accession>
<comment type="caution">
    <text evidence="9">The sequence shown here is derived from an EMBL/GenBank/DDBJ whole genome shotgun (WGS) entry which is preliminary data.</text>
</comment>
<dbReference type="GO" id="GO:0006412">
    <property type="term" value="P:translation"/>
    <property type="evidence" value="ECO:0007669"/>
    <property type="project" value="InterPro"/>
</dbReference>
<dbReference type="AlphaFoldDB" id="A0A2H0X8V8"/>
<dbReference type="Pfam" id="PF03719">
    <property type="entry name" value="Ribosomal_S5_C"/>
    <property type="match status" value="1"/>
</dbReference>
<evidence type="ECO:0000256" key="1">
    <source>
        <dbReference type="ARBA" id="ARBA00008945"/>
    </source>
</evidence>
<comment type="similarity">
    <text evidence="1 7">Belongs to the universal ribosomal protein uS5 family.</text>
</comment>
<gene>
    <name evidence="9" type="ORF">COT51_03605</name>
</gene>
<dbReference type="GO" id="GO:0005840">
    <property type="term" value="C:ribosome"/>
    <property type="evidence" value="ECO:0007669"/>
    <property type="project" value="UniProtKB-KW"/>
</dbReference>
<dbReference type="FunFam" id="3.30.230.10:FF:000002">
    <property type="entry name" value="30S ribosomal protein S5"/>
    <property type="match status" value="1"/>
</dbReference>
<evidence type="ECO:0000256" key="3">
    <source>
        <dbReference type="ARBA" id="ARBA00023274"/>
    </source>
</evidence>
<dbReference type="SUPFAM" id="SSF54768">
    <property type="entry name" value="dsRNA-binding domain-like"/>
    <property type="match status" value="1"/>
</dbReference>
<dbReference type="GO" id="GO:0003735">
    <property type="term" value="F:structural constituent of ribosome"/>
    <property type="evidence" value="ECO:0007669"/>
    <property type="project" value="UniProtKB-UniRule"/>
</dbReference>
<organism evidence="9 10">
    <name type="scientific">candidate division WWE3 bacterium CG08_land_8_20_14_0_20_41_15</name>
    <dbReference type="NCBI Taxonomy" id="1975086"/>
    <lineage>
        <taxon>Bacteria</taxon>
        <taxon>Katanobacteria</taxon>
    </lineage>
</organism>
<dbReference type="GO" id="GO:0005737">
    <property type="term" value="C:cytoplasm"/>
    <property type="evidence" value="ECO:0007669"/>
    <property type="project" value="UniProtKB-ARBA"/>
</dbReference>
<sequence length="163" mass="17523">MQEQRKRPGKFNKRTEERDEIYKDTVVEIKRVSKKTPGGGRMSFTALVVVGDRKGTLGVGLGKAATVKAAMDKGKKKAKKSLFTVFLKDKTIPHDIFVKRGAAKVFVKPAPEGAGIIAGGAARAVVELAGIENVSVKLLGTSNKASNVYATIEALKKLRQVKS</sequence>
<dbReference type="GO" id="GO:1990904">
    <property type="term" value="C:ribonucleoprotein complex"/>
    <property type="evidence" value="ECO:0007669"/>
    <property type="project" value="UniProtKB-UniRule"/>
</dbReference>
<evidence type="ECO:0000256" key="2">
    <source>
        <dbReference type="ARBA" id="ARBA00022980"/>
    </source>
</evidence>
<dbReference type="PANTHER" id="PTHR48277:SF1">
    <property type="entry name" value="MITOCHONDRIAL RIBOSOMAL PROTEIN S5"/>
    <property type="match status" value="1"/>
</dbReference>
<reference evidence="10" key="1">
    <citation type="submission" date="2017-09" db="EMBL/GenBank/DDBJ databases">
        <title>Depth-based differentiation of microbial function through sediment-hosted aquifers and enrichment of novel symbionts in the deep terrestrial subsurface.</title>
        <authorList>
            <person name="Probst A.J."/>
            <person name="Ladd B."/>
            <person name="Jarett J.K."/>
            <person name="Geller-Mcgrath D.E."/>
            <person name="Sieber C.M.K."/>
            <person name="Emerson J.B."/>
            <person name="Anantharaman K."/>
            <person name="Thomas B.C."/>
            <person name="Malmstrom R."/>
            <person name="Stieglmeier M."/>
            <person name="Klingl A."/>
            <person name="Woyke T."/>
            <person name="Ryan C.M."/>
            <person name="Banfield J.F."/>
        </authorList>
    </citation>
    <scope>NUCLEOTIDE SEQUENCE [LARGE SCALE GENOMIC DNA]</scope>
</reference>
<keyword evidence="2 6" id="KW-0689">Ribosomal protein</keyword>
<evidence type="ECO:0000313" key="10">
    <source>
        <dbReference type="Proteomes" id="UP000231098"/>
    </source>
</evidence>
<name>A0A2H0X8V8_UNCKA</name>
<dbReference type="InterPro" id="IPR014721">
    <property type="entry name" value="Ribsml_uS5_D2-typ_fold_subgr"/>
</dbReference>
<dbReference type="Proteomes" id="UP000231098">
    <property type="component" value="Unassembled WGS sequence"/>
</dbReference>